<sequence>MIRLTYTVTPLELQIPFRNLLAMLLLFLNVNVYGQETISEILKQYNDQSVPYISTEELSKLDSEVILLDAREFKEFNVSHLKNAIHVGYDDFNLDKTTAQLAKKTSQIVVYCSVGVRSEDIAEKLKNAGFNNVYNLYGGIFEWKNNGLPVYNSKNYETDRVHAYSKKWGKWLLKGTKVYE</sequence>
<reference evidence="2 3" key="1">
    <citation type="submission" date="2017-05" db="EMBL/GenBank/DDBJ databases">
        <title>The draft genome sequence of Idiomarina salinarum WNB302.</title>
        <authorList>
            <person name="Sun Y."/>
            <person name="Chen B."/>
            <person name="Du Z."/>
        </authorList>
    </citation>
    <scope>NUCLEOTIDE SEQUENCE [LARGE SCALE GENOMIC DNA]</scope>
    <source>
        <strain evidence="2 3">WNB302</strain>
    </source>
</reference>
<dbReference type="Pfam" id="PF00581">
    <property type="entry name" value="Rhodanese"/>
    <property type="match status" value="1"/>
</dbReference>
<dbReference type="AlphaFoldDB" id="A0A265UVF1"/>
<keyword evidence="3" id="KW-1185">Reference proteome</keyword>
<organism evidence="2 3">
    <name type="scientific">Winogradskyella aurantia</name>
    <dbReference type="NCBI Taxonomy" id="1915063"/>
    <lineage>
        <taxon>Bacteria</taxon>
        <taxon>Pseudomonadati</taxon>
        <taxon>Bacteroidota</taxon>
        <taxon>Flavobacteriia</taxon>
        <taxon>Flavobacteriales</taxon>
        <taxon>Flavobacteriaceae</taxon>
        <taxon>Winogradskyella</taxon>
    </lineage>
</organism>
<dbReference type="CDD" id="cd00158">
    <property type="entry name" value="RHOD"/>
    <property type="match status" value="1"/>
</dbReference>
<dbReference type="EMBL" id="NGJN01000003">
    <property type="protein sequence ID" value="OZV69301.1"/>
    <property type="molecule type" value="Genomic_DNA"/>
</dbReference>
<gene>
    <name evidence="2" type="ORF">CA834_07550</name>
</gene>
<dbReference type="SUPFAM" id="SSF52821">
    <property type="entry name" value="Rhodanese/Cell cycle control phosphatase"/>
    <property type="match status" value="1"/>
</dbReference>
<dbReference type="PANTHER" id="PTHR43031">
    <property type="entry name" value="FAD-DEPENDENT OXIDOREDUCTASE"/>
    <property type="match status" value="1"/>
</dbReference>
<dbReference type="Gene3D" id="3.40.250.10">
    <property type="entry name" value="Rhodanese-like domain"/>
    <property type="match status" value="1"/>
</dbReference>
<dbReference type="InterPro" id="IPR001763">
    <property type="entry name" value="Rhodanese-like_dom"/>
</dbReference>
<dbReference type="InterPro" id="IPR050229">
    <property type="entry name" value="GlpE_sulfurtransferase"/>
</dbReference>
<dbReference type="Proteomes" id="UP000216840">
    <property type="component" value="Unassembled WGS sequence"/>
</dbReference>
<feature type="domain" description="Rhodanese" evidence="1">
    <location>
        <begin position="61"/>
        <end position="152"/>
    </location>
</feature>
<evidence type="ECO:0000313" key="3">
    <source>
        <dbReference type="Proteomes" id="UP000216840"/>
    </source>
</evidence>
<name>A0A265UVF1_9FLAO</name>
<dbReference type="InterPro" id="IPR036873">
    <property type="entry name" value="Rhodanese-like_dom_sf"/>
</dbReference>
<dbReference type="SMART" id="SM00450">
    <property type="entry name" value="RHOD"/>
    <property type="match status" value="1"/>
</dbReference>
<comment type="caution">
    <text evidence="2">The sequence shown here is derived from an EMBL/GenBank/DDBJ whole genome shotgun (WGS) entry which is preliminary data.</text>
</comment>
<evidence type="ECO:0000259" key="1">
    <source>
        <dbReference type="PROSITE" id="PS50206"/>
    </source>
</evidence>
<dbReference type="NCBIfam" id="NF045521">
    <property type="entry name" value="rhoda_near_glyco"/>
    <property type="match status" value="1"/>
</dbReference>
<proteinExistence type="predicted"/>
<accession>A0A265UVF1</accession>
<dbReference type="PROSITE" id="PS50206">
    <property type="entry name" value="RHODANESE_3"/>
    <property type="match status" value="1"/>
</dbReference>
<dbReference type="PANTHER" id="PTHR43031:SF1">
    <property type="entry name" value="PYRIDINE NUCLEOTIDE-DISULPHIDE OXIDOREDUCTASE"/>
    <property type="match status" value="1"/>
</dbReference>
<protein>
    <submittedName>
        <fullName evidence="2">Rhodanese</fullName>
    </submittedName>
</protein>
<dbReference type="RefSeq" id="WP_240507506.1">
    <property type="nucleotide sequence ID" value="NZ_NGJN01000003.1"/>
</dbReference>
<evidence type="ECO:0000313" key="2">
    <source>
        <dbReference type="EMBL" id="OZV69301.1"/>
    </source>
</evidence>